<dbReference type="GO" id="GO:0005794">
    <property type="term" value="C:Golgi apparatus"/>
    <property type="evidence" value="ECO:0007669"/>
    <property type="project" value="UniProtKB-SubCell"/>
</dbReference>
<name>A0A9P6G1J3_9FUNG</name>
<dbReference type="GO" id="GO:0016020">
    <property type="term" value="C:membrane"/>
    <property type="evidence" value="ECO:0007669"/>
    <property type="project" value="UniProtKB-SubCell"/>
</dbReference>
<protein>
    <recommendedName>
        <fullName evidence="9">Transmembrane 9 superfamily member</fullName>
    </recommendedName>
</protein>
<evidence type="ECO:0000256" key="2">
    <source>
        <dbReference type="ARBA" id="ARBA00004555"/>
    </source>
</evidence>
<keyword evidence="11" id="KW-1185">Reference proteome</keyword>
<evidence type="ECO:0000256" key="1">
    <source>
        <dbReference type="ARBA" id="ARBA00004141"/>
    </source>
</evidence>
<organism evidence="10 11">
    <name type="scientific">Lunasporangiospora selenospora</name>
    <dbReference type="NCBI Taxonomy" id="979761"/>
    <lineage>
        <taxon>Eukaryota</taxon>
        <taxon>Fungi</taxon>
        <taxon>Fungi incertae sedis</taxon>
        <taxon>Mucoromycota</taxon>
        <taxon>Mortierellomycotina</taxon>
        <taxon>Mortierellomycetes</taxon>
        <taxon>Mortierellales</taxon>
        <taxon>Mortierellaceae</taxon>
        <taxon>Lunasporangiospora</taxon>
    </lineage>
</organism>
<keyword evidence="7" id="KW-0333">Golgi apparatus</keyword>
<feature type="transmembrane region" description="Helical" evidence="9">
    <location>
        <begin position="384"/>
        <end position="407"/>
    </location>
</feature>
<dbReference type="EMBL" id="JAABOA010000356">
    <property type="protein sequence ID" value="KAF9584676.1"/>
    <property type="molecule type" value="Genomic_DNA"/>
</dbReference>
<evidence type="ECO:0000256" key="7">
    <source>
        <dbReference type="ARBA" id="ARBA00023034"/>
    </source>
</evidence>
<evidence type="ECO:0000256" key="4">
    <source>
        <dbReference type="ARBA" id="ARBA00022692"/>
    </source>
</evidence>
<comment type="subcellular location">
    <subcellularLocation>
        <location evidence="2">Golgi apparatus</location>
    </subcellularLocation>
    <subcellularLocation>
        <location evidence="1">Membrane</location>
        <topology evidence="1">Multi-pass membrane protein</topology>
    </subcellularLocation>
</comment>
<keyword evidence="8 9" id="KW-0472">Membrane</keyword>
<feature type="transmembrane region" description="Helical" evidence="9">
    <location>
        <begin position="454"/>
        <end position="476"/>
    </location>
</feature>
<evidence type="ECO:0000256" key="9">
    <source>
        <dbReference type="RuleBase" id="RU363079"/>
    </source>
</evidence>
<feature type="transmembrane region" description="Helical" evidence="9">
    <location>
        <begin position="30"/>
        <end position="53"/>
    </location>
</feature>
<feature type="transmembrane region" description="Helical" evidence="9">
    <location>
        <begin position="507"/>
        <end position="528"/>
    </location>
</feature>
<feature type="transmembrane region" description="Helical" evidence="9">
    <location>
        <begin position="284"/>
        <end position="307"/>
    </location>
</feature>
<dbReference type="Proteomes" id="UP000780801">
    <property type="component" value="Unassembled WGS sequence"/>
</dbReference>
<comment type="similarity">
    <text evidence="3 9">Belongs to the nonaspanin (TM9SF) (TC 9.A.2) family.</text>
</comment>
<sequence>MVSHRTGVAAAKESAASYFHRQHRGHSHHASFLLLLITLLGLTTTWTAEAFYIPGLSPKVYYDGDRLPLYVNKIFSEKSPLDYAYADLPFVCSPPKDAKRAWLNLGEVLRGDRISSSDYELIVGRDEKCKVLCKKSVAPEDAALAKDFITNEYFVEWIVDNLPGATRYNLGDDPKRQRRYKAGFALGKVKFGKININNHVTIRILYQVQPGTVNGKLIVGFEVYPYSVLGDQCPNDPGQLVELQPLYEKTTDITYTYSIQWTEEKEITWSTRWNLYLVSTDVQVHWYSIVNSMVIMLFLTAMVALIIMRTLNKDIALYNEEEMKDEQEDTTGWKLVHGDVFRTPKYASLLCPILGSGVQVLAMSITTILFALVGVLNPSYRGGFVSFGLFLFVFSGAFAGYYSARLYKVFKGSSWTKNAILTATLVPGCLMTIVFLLNLLVWSQNSSNAIPFGTFFALVVMWFGISLPLSLVGAFFGQRKKVIEHPGRTNQIPRQIPDPVWYLRPKFTIAMGGLLPFAVIFIELFFILKSIWEDQYYYMFGFLSLVFIILLITCVEMTIIIIYFQLCDEDYNWWWRSFLASSSSAAYIFLYSMIYFTKQLSIDHFLPGLIYFANSLMICIVYGLLTGTTGFISTYWFIRRIYSAVKID</sequence>
<feature type="transmembrane region" description="Helical" evidence="9">
    <location>
        <begin position="349"/>
        <end position="372"/>
    </location>
</feature>
<evidence type="ECO:0000256" key="6">
    <source>
        <dbReference type="ARBA" id="ARBA00022989"/>
    </source>
</evidence>
<feature type="transmembrane region" description="Helical" evidence="9">
    <location>
        <begin position="540"/>
        <end position="566"/>
    </location>
</feature>
<accession>A0A9P6G1J3</accession>
<comment type="caution">
    <text evidence="10">The sequence shown here is derived from an EMBL/GenBank/DDBJ whole genome shotgun (WGS) entry which is preliminary data.</text>
</comment>
<dbReference type="PANTHER" id="PTHR10766">
    <property type="entry name" value="TRANSMEMBRANE 9 SUPERFAMILY PROTEIN"/>
    <property type="match status" value="1"/>
</dbReference>
<feature type="transmembrane region" description="Helical" evidence="9">
    <location>
        <begin position="609"/>
        <end position="638"/>
    </location>
</feature>
<dbReference type="InterPro" id="IPR004240">
    <property type="entry name" value="EMP70"/>
</dbReference>
<keyword evidence="5" id="KW-0732">Signal</keyword>
<proteinExistence type="inferred from homology"/>
<gene>
    <name evidence="10" type="ORF">BGW38_005616</name>
</gene>
<feature type="transmembrane region" description="Helical" evidence="9">
    <location>
        <begin position="578"/>
        <end position="597"/>
    </location>
</feature>
<feature type="transmembrane region" description="Helical" evidence="9">
    <location>
        <begin position="419"/>
        <end position="442"/>
    </location>
</feature>
<dbReference type="Pfam" id="PF02990">
    <property type="entry name" value="EMP70"/>
    <property type="match status" value="1"/>
</dbReference>
<dbReference type="PANTHER" id="PTHR10766:SF55">
    <property type="entry name" value="TRANSMEMBRANE 9 SUPERFAMILY MEMBER 4"/>
    <property type="match status" value="1"/>
</dbReference>
<reference evidence="10" key="1">
    <citation type="journal article" date="2020" name="Fungal Divers.">
        <title>Resolving the Mortierellaceae phylogeny through synthesis of multi-gene phylogenetics and phylogenomics.</title>
        <authorList>
            <person name="Vandepol N."/>
            <person name="Liber J."/>
            <person name="Desiro A."/>
            <person name="Na H."/>
            <person name="Kennedy M."/>
            <person name="Barry K."/>
            <person name="Grigoriev I.V."/>
            <person name="Miller A.N."/>
            <person name="O'Donnell K."/>
            <person name="Stajich J.E."/>
            <person name="Bonito G."/>
        </authorList>
    </citation>
    <scope>NUCLEOTIDE SEQUENCE</scope>
    <source>
        <strain evidence="10">KOD1015</strain>
    </source>
</reference>
<keyword evidence="4 9" id="KW-0812">Transmembrane</keyword>
<dbReference type="GO" id="GO:0072657">
    <property type="term" value="P:protein localization to membrane"/>
    <property type="evidence" value="ECO:0007669"/>
    <property type="project" value="TreeGrafter"/>
</dbReference>
<evidence type="ECO:0000256" key="3">
    <source>
        <dbReference type="ARBA" id="ARBA00005227"/>
    </source>
</evidence>
<evidence type="ECO:0000313" key="10">
    <source>
        <dbReference type="EMBL" id="KAF9584676.1"/>
    </source>
</evidence>
<evidence type="ECO:0000256" key="5">
    <source>
        <dbReference type="ARBA" id="ARBA00022729"/>
    </source>
</evidence>
<dbReference type="OrthoDB" id="1666796at2759"/>
<dbReference type="AlphaFoldDB" id="A0A9P6G1J3"/>
<evidence type="ECO:0000256" key="8">
    <source>
        <dbReference type="ARBA" id="ARBA00023136"/>
    </source>
</evidence>
<keyword evidence="6 9" id="KW-1133">Transmembrane helix</keyword>
<evidence type="ECO:0000313" key="11">
    <source>
        <dbReference type="Proteomes" id="UP000780801"/>
    </source>
</evidence>